<dbReference type="Pfam" id="PF01490">
    <property type="entry name" value="Aa_trans"/>
    <property type="match status" value="1"/>
</dbReference>
<feature type="transmembrane region" description="Helical" evidence="8">
    <location>
        <begin position="78"/>
        <end position="101"/>
    </location>
</feature>
<feature type="transmembrane region" description="Helical" evidence="8">
    <location>
        <begin position="122"/>
        <end position="144"/>
    </location>
</feature>
<dbReference type="GO" id="GO:0016020">
    <property type="term" value="C:membrane"/>
    <property type="evidence" value="ECO:0007669"/>
    <property type="project" value="UniProtKB-SubCell"/>
</dbReference>
<organism evidence="10 11">
    <name type="scientific">Rozella allomycis (strain CSF55)</name>
    <dbReference type="NCBI Taxonomy" id="988480"/>
    <lineage>
        <taxon>Eukaryota</taxon>
        <taxon>Fungi</taxon>
        <taxon>Fungi incertae sedis</taxon>
        <taxon>Cryptomycota</taxon>
        <taxon>Cryptomycota incertae sedis</taxon>
        <taxon>Rozella</taxon>
    </lineage>
</organism>
<feature type="transmembrane region" description="Helical" evidence="8">
    <location>
        <begin position="406"/>
        <end position="430"/>
    </location>
</feature>
<feature type="transmembrane region" description="Helical" evidence="8">
    <location>
        <begin position="305"/>
        <end position="325"/>
    </location>
</feature>
<evidence type="ECO:0000256" key="8">
    <source>
        <dbReference type="SAM" id="Phobius"/>
    </source>
</evidence>
<dbReference type="GO" id="GO:0005783">
    <property type="term" value="C:endoplasmic reticulum"/>
    <property type="evidence" value="ECO:0007669"/>
    <property type="project" value="TreeGrafter"/>
</dbReference>
<evidence type="ECO:0000259" key="9">
    <source>
        <dbReference type="Pfam" id="PF01490"/>
    </source>
</evidence>
<evidence type="ECO:0000256" key="7">
    <source>
        <dbReference type="ARBA" id="ARBA00023136"/>
    </source>
</evidence>
<evidence type="ECO:0000256" key="6">
    <source>
        <dbReference type="ARBA" id="ARBA00022989"/>
    </source>
</evidence>
<evidence type="ECO:0000256" key="3">
    <source>
        <dbReference type="ARBA" id="ARBA00022448"/>
    </source>
</evidence>
<keyword evidence="6 8" id="KW-1133">Transmembrane helix</keyword>
<dbReference type="EMBL" id="ML005712">
    <property type="protein sequence ID" value="RKP17699.1"/>
    <property type="molecule type" value="Genomic_DNA"/>
</dbReference>
<accession>A0A4V1IZD7</accession>
<evidence type="ECO:0000256" key="1">
    <source>
        <dbReference type="ARBA" id="ARBA00004141"/>
    </source>
</evidence>
<dbReference type="PANTHER" id="PTHR22950">
    <property type="entry name" value="AMINO ACID TRANSPORTER"/>
    <property type="match status" value="1"/>
</dbReference>
<feature type="domain" description="Amino acid transporter transmembrane" evidence="9">
    <location>
        <begin position="46"/>
        <end position="426"/>
    </location>
</feature>
<dbReference type="Proteomes" id="UP000281549">
    <property type="component" value="Unassembled WGS sequence"/>
</dbReference>
<dbReference type="PANTHER" id="PTHR22950:SF458">
    <property type="entry name" value="SODIUM-COUPLED NEUTRAL AMINO ACID TRANSPORTER 11-RELATED"/>
    <property type="match status" value="1"/>
</dbReference>
<keyword evidence="5" id="KW-0029">Amino-acid transport</keyword>
<reference evidence="11" key="1">
    <citation type="journal article" date="2018" name="Nat. Microbiol.">
        <title>Leveraging single-cell genomics to expand the fungal tree of life.</title>
        <authorList>
            <person name="Ahrendt S.R."/>
            <person name="Quandt C.A."/>
            <person name="Ciobanu D."/>
            <person name="Clum A."/>
            <person name="Salamov A."/>
            <person name="Andreopoulos B."/>
            <person name="Cheng J.F."/>
            <person name="Woyke T."/>
            <person name="Pelin A."/>
            <person name="Henrissat B."/>
            <person name="Reynolds N.K."/>
            <person name="Benny G.L."/>
            <person name="Smith M.E."/>
            <person name="James T.Y."/>
            <person name="Grigoriev I.V."/>
        </authorList>
    </citation>
    <scope>NUCLEOTIDE SEQUENCE [LARGE SCALE GENOMIC DNA]</scope>
    <source>
        <strain evidence="11">CSF55</strain>
    </source>
</reference>
<proteinExistence type="inferred from homology"/>
<comment type="similarity">
    <text evidence="2">Belongs to the amino acid/polyamine transporter 2 family.</text>
</comment>
<feature type="transmembrane region" description="Helical" evidence="8">
    <location>
        <begin position="156"/>
        <end position="177"/>
    </location>
</feature>
<feature type="transmembrane region" description="Helical" evidence="8">
    <location>
        <begin position="53"/>
        <end position="72"/>
    </location>
</feature>
<sequence length="439" mass="48683">MSGQSDISLFNVSDDSLKNGKLIVSPAESSEESYQINFVLEDNEQKSSLYNSIFNFTNSIIGAGIMGLPYALNEAGFFFGIILLVVITWIVDWSVINLIKCGKLTSTNTYQDLVRSVLGKPGYWMITIFQIVFAFGGMCAYLVIVADTLGSVIAHYSNGVSRLTILTICTFLICLPLSSVKSMTHLAKTSFISLVAIAALVLTTIIEARKNSLPASDDKFAFIKPNFFQAIGVISFAFVCHHNTFIIYGSLRTPTLDRFEKVTHYSTGFSLLMSLLMAIPTYLAFTDSTKGNILNNFSFDLLSINIARLLFAFNILLTFPMECLVAREVIENFLFSDRPFNRIRHLLITFLLVLTSFLVSKLTCDLGIVLELTQGGFSAVLLAFILPPLCVIKLKKDRVFSYKNILPLAVLVFGIVTMILSTTLSIITALQPKKNRQQC</sequence>
<feature type="transmembrane region" description="Helical" evidence="8">
    <location>
        <begin position="376"/>
        <end position="394"/>
    </location>
</feature>
<dbReference type="InterPro" id="IPR013057">
    <property type="entry name" value="AA_transpt_TM"/>
</dbReference>
<feature type="transmembrane region" description="Helical" evidence="8">
    <location>
        <begin position="189"/>
        <end position="206"/>
    </location>
</feature>
<feature type="transmembrane region" description="Helical" evidence="8">
    <location>
        <begin position="346"/>
        <end position="370"/>
    </location>
</feature>
<feature type="transmembrane region" description="Helical" evidence="8">
    <location>
        <begin position="263"/>
        <end position="285"/>
    </location>
</feature>
<keyword evidence="7 8" id="KW-0472">Membrane</keyword>
<evidence type="ECO:0000256" key="5">
    <source>
        <dbReference type="ARBA" id="ARBA00022970"/>
    </source>
</evidence>
<comment type="subcellular location">
    <subcellularLocation>
        <location evidence="1">Membrane</location>
        <topology evidence="1">Multi-pass membrane protein</topology>
    </subcellularLocation>
</comment>
<evidence type="ECO:0000313" key="10">
    <source>
        <dbReference type="EMBL" id="RKP17699.1"/>
    </source>
</evidence>
<keyword evidence="4 8" id="KW-0812">Transmembrane</keyword>
<keyword evidence="3" id="KW-0813">Transport</keyword>
<protein>
    <recommendedName>
        <fullName evidence="9">Amino acid transporter transmembrane domain-containing protein</fullName>
    </recommendedName>
</protein>
<dbReference type="GO" id="GO:0015179">
    <property type="term" value="F:L-amino acid transmembrane transporter activity"/>
    <property type="evidence" value="ECO:0007669"/>
    <property type="project" value="TreeGrafter"/>
</dbReference>
<evidence type="ECO:0000256" key="4">
    <source>
        <dbReference type="ARBA" id="ARBA00022692"/>
    </source>
</evidence>
<evidence type="ECO:0000313" key="11">
    <source>
        <dbReference type="Proteomes" id="UP000281549"/>
    </source>
</evidence>
<feature type="transmembrane region" description="Helical" evidence="8">
    <location>
        <begin position="226"/>
        <end position="251"/>
    </location>
</feature>
<gene>
    <name evidence="10" type="ORF">ROZALSC1DRAFT_30531</name>
</gene>
<dbReference type="AlphaFoldDB" id="A0A4V1IZD7"/>
<name>A0A4V1IZD7_ROZAC</name>
<evidence type="ECO:0000256" key="2">
    <source>
        <dbReference type="ARBA" id="ARBA00008066"/>
    </source>
</evidence>